<protein>
    <submittedName>
        <fullName evidence="2">Xylose isomerase-like protein</fullName>
    </submittedName>
</protein>
<dbReference type="InterPro" id="IPR050312">
    <property type="entry name" value="IolE/XylAMocC-like"/>
</dbReference>
<dbReference type="PANTHER" id="PTHR12110">
    <property type="entry name" value="HYDROXYPYRUVATE ISOMERASE"/>
    <property type="match status" value="1"/>
</dbReference>
<accession>A0A9P9JK29</accession>
<evidence type="ECO:0000259" key="1">
    <source>
        <dbReference type="Pfam" id="PF01261"/>
    </source>
</evidence>
<name>A0A9P9JK29_FUSRE</name>
<dbReference type="GeneID" id="70219152"/>
<keyword evidence="2" id="KW-0413">Isomerase</keyword>
<feature type="domain" description="Xylose isomerase-like TIM barrel" evidence="1">
    <location>
        <begin position="19"/>
        <end position="240"/>
    </location>
</feature>
<dbReference type="InterPro" id="IPR036237">
    <property type="entry name" value="Xyl_isomerase-like_sf"/>
</dbReference>
<dbReference type="PANTHER" id="PTHR12110:SF41">
    <property type="entry name" value="INOSOSE DEHYDRATASE"/>
    <property type="match status" value="1"/>
</dbReference>
<keyword evidence="3" id="KW-1185">Reference proteome</keyword>
<dbReference type="AlphaFoldDB" id="A0A9P9JK29"/>
<comment type="caution">
    <text evidence="2">The sequence shown here is derived from an EMBL/GenBank/DDBJ whole genome shotgun (WGS) entry which is preliminary data.</text>
</comment>
<dbReference type="EMBL" id="JAGMUX010000042">
    <property type="protein sequence ID" value="KAH7204861.1"/>
    <property type="molecule type" value="Genomic_DNA"/>
</dbReference>
<dbReference type="Proteomes" id="UP000720189">
    <property type="component" value="Unassembled WGS sequence"/>
</dbReference>
<dbReference type="Gene3D" id="3.20.20.150">
    <property type="entry name" value="Divalent-metal-dependent TIM barrel enzymes"/>
    <property type="match status" value="1"/>
</dbReference>
<gene>
    <name evidence="2" type="ORF">BKA55DRAFT_531061</name>
</gene>
<evidence type="ECO:0000313" key="3">
    <source>
        <dbReference type="Proteomes" id="UP000720189"/>
    </source>
</evidence>
<dbReference type="Pfam" id="PF01261">
    <property type="entry name" value="AP_endonuc_2"/>
    <property type="match status" value="1"/>
</dbReference>
<dbReference type="InterPro" id="IPR013022">
    <property type="entry name" value="Xyl_isomerase-like_TIM-brl"/>
</dbReference>
<proteinExistence type="predicted"/>
<sequence length="286" mass="31918">MHLAAHTWMRNEPLETSLARLQKLGYQGVELPGEPEQYPIQETRRLLEQYGIKCWGTVTMQRGRRNLIAADSQQRLETIEYMKAVVELSAGLGGQIVTVVPGHCETTSSQSKPEDEWKWAVEGLREVASFAKARGVRVGLEALNRFETFFLNRVEQSLALADEVGYDVGIIFDSFHMAIEEPDLLTAIRACHSRIVDFHVADNNRLAAGDGSFHWKSIMQALVEAGYDGGLTVECFPPVDRTPVGDFGSRQLGNEDDPNSGLLSDSYYTELLRRSAKALAPYVRTN</sequence>
<dbReference type="RefSeq" id="XP_046040841.1">
    <property type="nucleotide sequence ID" value="XM_046189198.1"/>
</dbReference>
<dbReference type="OrthoDB" id="4214675at2759"/>
<reference evidence="2" key="1">
    <citation type="journal article" date="2021" name="Nat. Commun.">
        <title>Genetic determinants of endophytism in the Arabidopsis root mycobiome.</title>
        <authorList>
            <person name="Mesny F."/>
            <person name="Miyauchi S."/>
            <person name="Thiergart T."/>
            <person name="Pickel B."/>
            <person name="Atanasova L."/>
            <person name="Karlsson M."/>
            <person name="Huettel B."/>
            <person name="Barry K.W."/>
            <person name="Haridas S."/>
            <person name="Chen C."/>
            <person name="Bauer D."/>
            <person name="Andreopoulos W."/>
            <person name="Pangilinan J."/>
            <person name="LaButti K."/>
            <person name="Riley R."/>
            <person name="Lipzen A."/>
            <person name="Clum A."/>
            <person name="Drula E."/>
            <person name="Henrissat B."/>
            <person name="Kohler A."/>
            <person name="Grigoriev I.V."/>
            <person name="Martin F.M."/>
            <person name="Hacquard S."/>
        </authorList>
    </citation>
    <scope>NUCLEOTIDE SEQUENCE</scope>
    <source>
        <strain evidence="2">MPI-CAGE-AT-0023</strain>
    </source>
</reference>
<dbReference type="SUPFAM" id="SSF51658">
    <property type="entry name" value="Xylose isomerase-like"/>
    <property type="match status" value="1"/>
</dbReference>
<evidence type="ECO:0000313" key="2">
    <source>
        <dbReference type="EMBL" id="KAH7204861.1"/>
    </source>
</evidence>
<organism evidence="2 3">
    <name type="scientific">Fusarium redolens</name>
    <dbReference type="NCBI Taxonomy" id="48865"/>
    <lineage>
        <taxon>Eukaryota</taxon>
        <taxon>Fungi</taxon>
        <taxon>Dikarya</taxon>
        <taxon>Ascomycota</taxon>
        <taxon>Pezizomycotina</taxon>
        <taxon>Sordariomycetes</taxon>
        <taxon>Hypocreomycetidae</taxon>
        <taxon>Hypocreales</taxon>
        <taxon>Nectriaceae</taxon>
        <taxon>Fusarium</taxon>
        <taxon>Fusarium redolens species complex</taxon>
    </lineage>
</organism>
<dbReference type="GO" id="GO:0016853">
    <property type="term" value="F:isomerase activity"/>
    <property type="evidence" value="ECO:0007669"/>
    <property type="project" value="UniProtKB-KW"/>
</dbReference>